<gene>
    <name evidence="1" type="ORF">H6B30_14735</name>
</gene>
<dbReference type="SUPFAM" id="SSF88659">
    <property type="entry name" value="Sigma3 and sigma4 domains of RNA polymerase sigma factors"/>
    <property type="match status" value="1"/>
</dbReference>
<evidence type="ECO:0000313" key="2">
    <source>
        <dbReference type="Proteomes" id="UP000764045"/>
    </source>
</evidence>
<comment type="caution">
    <text evidence="1">The sequence shown here is derived from an EMBL/GenBank/DDBJ whole genome shotgun (WGS) entry which is preliminary data.</text>
</comment>
<dbReference type="AlphaFoldDB" id="A0A939B6A2"/>
<dbReference type="Proteomes" id="UP000764045">
    <property type="component" value="Unassembled WGS sequence"/>
</dbReference>
<protein>
    <submittedName>
        <fullName evidence="1">Uncharacterized protein</fullName>
    </submittedName>
</protein>
<dbReference type="InterPro" id="IPR013324">
    <property type="entry name" value="RNA_pol_sigma_r3/r4-like"/>
</dbReference>
<evidence type="ECO:0000313" key="1">
    <source>
        <dbReference type="EMBL" id="MBM6662982.1"/>
    </source>
</evidence>
<name>A0A939B6A2_9BACT</name>
<organism evidence="1 2">
    <name type="scientific">Marseilla massiliensis</name>
    <dbReference type="NCBI Taxonomy" id="1841864"/>
    <lineage>
        <taxon>Bacteria</taxon>
        <taxon>Pseudomonadati</taxon>
        <taxon>Bacteroidota</taxon>
        <taxon>Bacteroidia</taxon>
        <taxon>Bacteroidales</taxon>
        <taxon>Prevotellaceae</taxon>
        <taxon>Marseilla</taxon>
    </lineage>
</organism>
<accession>A0A939B6A2</accession>
<reference evidence="1 2" key="1">
    <citation type="journal article" date="2021" name="Sci. Rep.">
        <title>The distribution of antibiotic resistance genes in chicken gut microbiota commensals.</title>
        <authorList>
            <person name="Juricova H."/>
            <person name="Matiasovicova J."/>
            <person name="Kubasova T."/>
            <person name="Cejkova D."/>
            <person name="Rychlik I."/>
        </authorList>
    </citation>
    <scope>NUCLEOTIDE SEQUENCE [LARGE SCALE GENOMIC DNA]</scope>
    <source>
        <strain evidence="1 2">An819</strain>
    </source>
</reference>
<sequence>MDALSASLNTFLVRLGMNPETVPHETVHYMEHLLRLLGAADEQALTDYYGLFGAQRRSLGEIAQSRSLSPEDMMALIDNCVRRLAVTPEWQVIREGMGSARR</sequence>
<keyword evidence="2" id="KW-1185">Reference proteome</keyword>
<proteinExistence type="predicted"/>
<dbReference type="EMBL" id="JACJJL010000037">
    <property type="protein sequence ID" value="MBM6662982.1"/>
    <property type="molecule type" value="Genomic_DNA"/>
</dbReference>